<comment type="caution">
    <text evidence="8">The sequence shown here is derived from an EMBL/GenBank/DDBJ whole genome shotgun (WGS) entry which is preliminary data.</text>
</comment>
<evidence type="ECO:0000256" key="6">
    <source>
        <dbReference type="ARBA" id="ARBA00048432"/>
    </source>
</evidence>
<gene>
    <name evidence="8" type="ORF">GBAR_LOCUS26526</name>
</gene>
<evidence type="ECO:0000256" key="1">
    <source>
        <dbReference type="ARBA" id="ARBA00007913"/>
    </source>
</evidence>
<dbReference type="PANTHER" id="PTHR43788:SF16">
    <property type="entry name" value="HELICASE WITH ZINC FINGER 2"/>
    <property type="match status" value="1"/>
</dbReference>
<dbReference type="GO" id="GO:0004540">
    <property type="term" value="F:RNA nuclease activity"/>
    <property type="evidence" value="ECO:0007669"/>
    <property type="project" value="InterPro"/>
</dbReference>
<keyword evidence="4 8" id="KW-0347">Helicase</keyword>
<dbReference type="GO" id="GO:0016787">
    <property type="term" value="F:hydrolase activity"/>
    <property type="evidence" value="ECO:0007669"/>
    <property type="project" value="UniProtKB-KW"/>
</dbReference>
<dbReference type="EMBL" id="CASHTH010003690">
    <property type="protein sequence ID" value="CAI8048001.1"/>
    <property type="molecule type" value="Genomic_DNA"/>
</dbReference>
<dbReference type="InterPro" id="IPR050534">
    <property type="entry name" value="Coronavir_polyprotein_1ab"/>
</dbReference>
<dbReference type="InterPro" id="IPR001900">
    <property type="entry name" value="RNase_II/R"/>
</dbReference>
<feature type="non-terminal residue" evidence="8">
    <location>
        <position position="924"/>
    </location>
</feature>
<dbReference type="PANTHER" id="PTHR43788">
    <property type="entry name" value="DNA2/NAM7 HELICASE FAMILY MEMBER"/>
    <property type="match status" value="1"/>
</dbReference>
<evidence type="ECO:0000256" key="3">
    <source>
        <dbReference type="ARBA" id="ARBA00022801"/>
    </source>
</evidence>
<feature type="domain" description="Helicase ATP-binding" evidence="7">
    <location>
        <begin position="534"/>
        <end position="798"/>
    </location>
</feature>
<dbReference type="InterPro" id="IPR041679">
    <property type="entry name" value="DNA2/NAM7-like_C"/>
</dbReference>
<dbReference type="GO" id="GO:0003723">
    <property type="term" value="F:RNA binding"/>
    <property type="evidence" value="ECO:0007669"/>
    <property type="project" value="InterPro"/>
</dbReference>
<dbReference type="GO" id="GO:0043139">
    <property type="term" value="F:5'-3' DNA helicase activity"/>
    <property type="evidence" value="ECO:0007669"/>
    <property type="project" value="TreeGrafter"/>
</dbReference>
<evidence type="ECO:0000259" key="7">
    <source>
        <dbReference type="SMART" id="SM00487"/>
    </source>
</evidence>
<dbReference type="Gene3D" id="3.40.50.300">
    <property type="entry name" value="P-loop containing nucleotide triphosphate hydrolases"/>
    <property type="match status" value="2"/>
</dbReference>
<accession>A0AA35TI60</accession>
<keyword evidence="3" id="KW-0378">Hydrolase</keyword>
<evidence type="ECO:0000256" key="2">
    <source>
        <dbReference type="ARBA" id="ARBA00022741"/>
    </source>
</evidence>
<proteinExistence type="inferred from homology"/>
<dbReference type="SUPFAM" id="SSF50249">
    <property type="entry name" value="Nucleic acid-binding proteins"/>
    <property type="match status" value="1"/>
</dbReference>
<keyword evidence="2" id="KW-0547">Nucleotide-binding</keyword>
<dbReference type="SUPFAM" id="SSF52540">
    <property type="entry name" value="P-loop containing nucleoside triphosphate hydrolases"/>
    <property type="match status" value="1"/>
</dbReference>
<dbReference type="CDD" id="cd18808">
    <property type="entry name" value="SF1_C_Upf1"/>
    <property type="match status" value="1"/>
</dbReference>
<evidence type="ECO:0000256" key="4">
    <source>
        <dbReference type="ARBA" id="ARBA00022806"/>
    </source>
</evidence>
<dbReference type="SMART" id="SM00487">
    <property type="entry name" value="DEXDc"/>
    <property type="match status" value="1"/>
</dbReference>
<dbReference type="Pfam" id="PF13087">
    <property type="entry name" value="AAA_12"/>
    <property type="match status" value="1"/>
</dbReference>
<dbReference type="Proteomes" id="UP001174909">
    <property type="component" value="Unassembled WGS sequence"/>
</dbReference>
<evidence type="ECO:0000313" key="9">
    <source>
        <dbReference type="Proteomes" id="UP001174909"/>
    </source>
</evidence>
<dbReference type="GO" id="GO:0005524">
    <property type="term" value="F:ATP binding"/>
    <property type="evidence" value="ECO:0007669"/>
    <property type="project" value="UniProtKB-KW"/>
</dbReference>
<comment type="similarity">
    <text evidence="1">Belongs to the DNA2/NAM7 helicase family.</text>
</comment>
<dbReference type="InterPro" id="IPR047187">
    <property type="entry name" value="SF1_C_Upf1"/>
</dbReference>
<name>A0AA35TI60_GEOBA</name>
<dbReference type="InterPro" id="IPR027417">
    <property type="entry name" value="P-loop_NTPase"/>
</dbReference>
<dbReference type="InterPro" id="IPR041677">
    <property type="entry name" value="DNA2/NAM7_AAA_11"/>
</dbReference>
<dbReference type="Pfam" id="PF13086">
    <property type="entry name" value="AAA_11"/>
    <property type="match status" value="1"/>
</dbReference>
<reference evidence="8" key="1">
    <citation type="submission" date="2023-03" db="EMBL/GenBank/DDBJ databases">
        <authorList>
            <person name="Steffen K."/>
            <person name="Cardenas P."/>
        </authorList>
    </citation>
    <scope>NUCLEOTIDE SEQUENCE</scope>
</reference>
<keyword evidence="5" id="KW-0067">ATP-binding</keyword>
<organism evidence="8 9">
    <name type="scientific">Geodia barretti</name>
    <name type="common">Barrett's horny sponge</name>
    <dbReference type="NCBI Taxonomy" id="519541"/>
    <lineage>
        <taxon>Eukaryota</taxon>
        <taxon>Metazoa</taxon>
        <taxon>Porifera</taxon>
        <taxon>Demospongiae</taxon>
        <taxon>Heteroscleromorpha</taxon>
        <taxon>Tetractinellida</taxon>
        <taxon>Astrophorina</taxon>
        <taxon>Geodiidae</taxon>
        <taxon>Geodia</taxon>
    </lineage>
</organism>
<evidence type="ECO:0000256" key="5">
    <source>
        <dbReference type="ARBA" id="ARBA00022840"/>
    </source>
</evidence>
<evidence type="ECO:0000313" key="8">
    <source>
        <dbReference type="EMBL" id="CAI8048001.1"/>
    </source>
</evidence>
<dbReference type="AlphaFoldDB" id="A0AA35TI60"/>
<comment type="catalytic activity">
    <reaction evidence="6">
        <text>ATP + H2O = ADP + phosphate + H(+)</text>
        <dbReference type="Rhea" id="RHEA:13065"/>
        <dbReference type="ChEBI" id="CHEBI:15377"/>
        <dbReference type="ChEBI" id="CHEBI:15378"/>
        <dbReference type="ChEBI" id="CHEBI:30616"/>
        <dbReference type="ChEBI" id="CHEBI:43474"/>
        <dbReference type="ChEBI" id="CHEBI:456216"/>
        <dbReference type="EC" id="3.6.4.12"/>
    </reaction>
    <physiologicalReaction direction="left-to-right" evidence="6">
        <dbReference type="Rhea" id="RHEA:13066"/>
    </physiologicalReaction>
</comment>
<dbReference type="InterPro" id="IPR012340">
    <property type="entry name" value="NA-bd_OB-fold"/>
</dbReference>
<sequence>QCTHYTHFTSPLRRYIDVIIQRQLHAALNHRPNVYNADELRCLCESTQNMLKKANQYERDVKSLRFLKNLMTSQVMYDCVISEMDIKQQKFSLCFTDVELRLGPKAREITTQQLQRNYSTVKKESAELEPKMPYQWKVKLCSMNGTPARFLDPEKVEIFPRPDENGQLSQLSFYSPDEFKCLVKKTVNIMIKSNVVAIPTKTWKMLQKCTMKGQNSVEINSNAILCNLPSAEESNPIPHKDRKSTLLVYTLTKELKLFDVMKAQLCATQGKKGLTQEPAIQLLEVGPGLQICVHHNRDPETCFVGKITQHASKEKYDSLTEYVNSWEPLVLSESALTSVKESELLLIRDVELQWPDFQLCTSSSGDTYYVMKESNDADKNGALMSLSTEFTQFSFFYNFKMSVGDLVCMRLSSSDHQTRYVFHMVINSVNLTEGMAPKADIYMKFVLKESNYISLQVHDMILAGDASCEIQLIHSSLPQRRMYRSLRNISSGTELAQRVALGTYITSSKHTRGMEEVLSPGEVTVARSYWPLKDKRRLNVYQQKAIDLAWRNKFTMIQGPPGTGKSVTGAHIAYALAMRLCAEHSPGKDNKQCVMYCGPTQQSVNVVLEIFLELLNHPTPAKEKLKIIRVFSKALEKTDFRGAELDGDVFLHIKPSARCDKRHAEYALHHRIRRENKQILVEERRFQDLHRDGRVPSVDDIVQYRKMKADAEEKVLKSGINIVLCTCNEAASHRLTSTLQPKYCIIDECAMATEPECMVPIRRAEHVVLIGDHQQLQAVIQSKDAEKMGLGKSLFERYATKRHPIHVLETQYRMHPAICEFPSKAFYNGRLKTDPSVMRRQSGLNLTHFWPKHDSPIVFCQVEGEEETGHIGSRGSSSQSKFNMTEAKKIVEIAEKLVCHYRVPNSEIAILTPYSAQKRLSVKN</sequence>
<protein>
    <submittedName>
        <fullName evidence="8">Helicase with zinc finger domain 2</fullName>
    </submittedName>
</protein>
<dbReference type="Pfam" id="PF00773">
    <property type="entry name" value="RNB"/>
    <property type="match status" value="1"/>
</dbReference>
<keyword evidence="9" id="KW-1185">Reference proteome</keyword>
<dbReference type="InterPro" id="IPR014001">
    <property type="entry name" value="Helicase_ATP-bd"/>
</dbReference>